<dbReference type="PANTHER" id="PTHR39426:SF1">
    <property type="entry name" value="HOMOLOGY TO DEATH-ON-CURING PROTEIN OF PHAGE P1"/>
    <property type="match status" value="1"/>
</dbReference>
<organism evidence="2 3">
    <name type="scientific">Candidatus Jorgensenbacteria bacterium GWA1_54_12</name>
    <dbReference type="NCBI Taxonomy" id="1798468"/>
    <lineage>
        <taxon>Bacteria</taxon>
        <taxon>Candidatus Joergenseniibacteriota</taxon>
    </lineage>
</organism>
<accession>A0A1F6BKX0</accession>
<sequence length="128" mass="14463">MKYLAGEDVLVMHHEIIEKTGGSYGVRDVGLLISAIERPKIRYEGKDLYKGIFEKAAAYLDSLARHHAFIDGNKRAAITASARFLFVNGYALKAGNREVENFVLRVVIDKLDIRTIAAWLRKHVEKYG</sequence>
<dbReference type="STRING" id="1798468.A2110_02440"/>
<comment type="caution">
    <text evidence="2">The sequence shown here is derived from an EMBL/GenBank/DDBJ whole genome shotgun (WGS) entry which is preliminary data.</text>
</comment>
<evidence type="ECO:0000313" key="3">
    <source>
        <dbReference type="Proteomes" id="UP000176273"/>
    </source>
</evidence>
<feature type="domain" description="Fido" evidence="1">
    <location>
        <begin position="4"/>
        <end position="122"/>
    </location>
</feature>
<name>A0A1F6BKX0_9BACT</name>
<dbReference type="SUPFAM" id="SSF140931">
    <property type="entry name" value="Fic-like"/>
    <property type="match status" value="1"/>
</dbReference>
<dbReference type="AlphaFoldDB" id="A0A1F6BKX0"/>
<dbReference type="GO" id="GO:0016301">
    <property type="term" value="F:kinase activity"/>
    <property type="evidence" value="ECO:0007669"/>
    <property type="project" value="InterPro"/>
</dbReference>
<gene>
    <name evidence="2" type="ORF">A2110_02440</name>
</gene>
<dbReference type="PIRSF" id="PIRSF018297">
    <property type="entry name" value="Doc"/>
    <property type="match status" value="1"/>
</dbReference>
<dbReference type="InterPro" id="IPR036597">
    <property type="entry name" value="Fido-like_dom_sf"/>
</dbReference>
<evidence type="ECO:0000313" key="2">
    <source>
        <dbReference type="EMBL" id="OGG37569.1"/>
    </source>
</evidence>
<protein>
    <recommendedName>
        <fullName evidence="1">Fido domain-containing protein</fullName>
    </recommendedName>
</protein>
<dbReference type="InterPro" id="IPR003812">
    <property type="entry name" value="Fido"/>
</dbReference>
<dbReference type="Pfam" id="PF02661">
    <property type="entry name" value="Fic"/>
    <property type="match status" value="1"/>
</dbReference>
<dbReference type="InterPro" id="IPR053737">
    <property type="entry name" value="Type_II_TA_Toxin"/>
</dbReference>
<evidence type="ECO:0000259" key="1">
    <source>
        <dbReference type="PROSITE" id="PS51459"/>
    </source>
</evidence>
<dbReference type="Gene3D" id="1.20.120.1870">
    <property type="entry name" value="Fic/DOC protein, Fido domain"/>
    <property type="match status" value="1"/>
</dbReference>
<proteinExistence type="predicted"/>
<dbReference type="NCBIfam" id="TIGR01550">
    <property type="entry name" value="DOC_P1"/>
    <property type="match status" value="1"/>
</dbReference>
<dbReference type="Proteomes" id="UP000176273">
    <property type="component" value="Unassembled WGS sequence"/>
</dbReference>
<reference evidence="2 3" key="1">
    <citation type="journal article" date="2016" name="Nat. Commun.">
        <title>Thousands of microbial genomes shed light on interconnected biogeochemical processes in an aquifer system.</title>
        <authorList>
            <person name="Anantharaman K."/>
            <person name="Brown C.T."/>
            <person name="Hug L.A."/>
            <person name="Sharon I."/>
            <person name="Castelle C.J."/>
            <person name="Probst A.J."/>
            <person name="Thomas B.C."/>
            <person name="Singh A."/>
            <person name="Wilkins M.J."/>
            <person name="Karaoz U."/>
            <person name="Brodie E.L."/>
            <person name="Williams K.H."/>
            <person name="Hubbard S.S."/>
            <person name="Banfield J.F."/>
        </authorList>
    </citation>
    <scope>NUCLEOTIDE SEQUENCE [LARGE SCALE GENOMIC DNA]</scope>
</reference>
<dbReference type="EMBL" id="MFKH01000009">
    <property type="protein sequence ID" value="OGG37569.1"/>
    <property type="molecule type" value="Genomic_DNA"/>
</dbReference>
<dbReference type="InterPro" id="IPR006440">
    <property type="entry name" value="Doc"/>
</dbReference>
<dbReference type="PANTHER" id="PTHR39426">
    <property type="entry name" value="HOMOLOGY TO DEATH-ON-CURING PROTEIN OF PHAGE P1"/>
    <property type="match status" value="1"/>
</dbReference>
<dbReference type="PROSITE" id="PS51459">
    <property type="entry name" value="FIDO"/>
    <property type="match status" value="1"/>
</dbReference>